<dbReference type="PROSITE" id="PS50082">
    <property type="entry name" value="WD_REPEATS_2"/>
    <property type="match status" value="2"/>
</dbReference>
<sequence length="688" mass="75728">MNLCLLDPFQSDFPEVIEEYLVHGSAKCIAFNRRGTLLAAGCADGSCVIWDFDTRGVAKELRDPNCSASVTSVSWSKCGRRLLAALTDKTLVLWDVYLGEKNFSITLHQTVLNCRLDPGKALPTLCLACPLSGAPILVDFKTGELQTLPVVVPNVHGEEGPSNGRGKHGDSNPGYSQSTASFNKKGDLIYVGNSKGEILIIDTETRRVKTVVSVPGGAAIRHIVFSRSGQFLLTNSNDRIIRVFENLLPRDKAAATLADAVNSSANGVSEGKKVPGINCLKLTKDFQDAVNRMHWKAACFNGDGECVVGASANKGEHKIHIWNRNFGQLARILEGPKEGLCDLAWHPTRPVVASVSMSGAVYLWAKDYTENWSAFAPDFKELEENEEYVEREDEFDIIPEADKVKPARVDDDVEVDVETVEKVAAFSDSDDSQDGLYFLPTIPLPDEHPEQPESPSHEQPATPPKPSSSSATETDAGSPTSDRGLNSRQMELNPTQSVDSPAEDEVGPNGRIKRKRKLSEKAAELQAEKGRKTAQLKVRESTPKSKSDGKSSFSRSFPVEPESVEKEEPFIEKVVNPQPVPKEDSPPKVKVPKVKPAKPKPSIKRDQDIRKEQEAKIEQESRHEKEVRRDLDARRDQEESAGYADDEQVGPPRVKKNPKPRRSKPVASLTKPFIGRDSNTDTHDQFIG</sequence>
<feature type="compositionally biased region" description="Basic and acidic residues" evidence="6">
    <location>
        <begin position="519"/>
        <end position="549"/>
    </location>
</feature>
<name>A0A2R6X9H5_MARPO</name>
<dbReference type="InterPro" id="IPR001680">
    <property type="entry name" value="WD40_rpt"/>
</dbReference>
<feature type="compositionally biased region" description="Basic and acidic residues" evidence="6">
    <location>
        <begin position="678"/>
        <end position="688"/>
    </location>
</feature>
<comment type="subcellular location">
    <subcellularLocation>
        <location evidence="1">Nucleus</location>
    </subcellularLocation>
</comment>
<evidence type="ECO:0000256" key="3">
    <source>
        <dbReference type="ARBA" id="ARBA00022737"/>
    </source>
</evidence>
<dbReference type="SUPFAM" id="SSF50978">
    <property type="entry name" value="WD40 repeat-like"/>
    <property type="match status" value="1"/>
</dbReference>
<feature type="compositionally biased region" description="Basic residues" evidence="6">
    <location>
        <begin position="590"/>
        <end position="602"/>
    </location>
</feature>
<dbReference type="Proteomes" id="UP000244005">
    <property type="component" value="Unassembled WGS sequence"/>
</dbReference>
<accession>A0A2R6X9H5</accession>
<keyword evidence="8" id="KW-1185">Reference proteome</keyword>
<dbReference type="PANTHER" id="PTHR44040:SF1">
    <property type="entry name" value="RETINOBLASTOMA-BINDING PROTEIN 5"/>
    <property type="match status" value="1"/>
</dbReference>
<dbReference type="PANTHER" id="PTHR44040">
    <property type="entry name" value="RETINOBLASTOMA-BINDING PROTEIN 5"/>
    <property type="match status" value="1"/>
</dbReference>
<evidence type="ECO:0000256" key="1">
    <source>
        <dbReference type="ARBA" id="ARBA00004123"/>
    </source>
</evidence>
<evidence type="ECO:0000256" key="2">
    <source>
        <dbReference type="ARBA" id="ARBA00022574"/>
    </source>
</evidence>
<evidence type="ECO:0000313" key="8">
    <source>
        <dbReference type="Proteomes" id="UP000244005"/>
    </source>
</evidence>
<feature type="compositionally biased region" description="Polar residues" evidence="6">
    <location>
        <begin position="473"/>
        <end position="499"/>
    </location>
</feature>
<feature type="repeat" description="WD" evidence="5">
    <location>
        <begin position="67"/>
        <end position="96"/>
    </location>
</feature>
<dbReference type="AlphaFoldDB" id="A0A2R6X9H5"/>
<keyword evidence="4" id="KW-0539">Nucleus</keyword>
<gene>
    <name evidence="7" type="ORF">MARPO_0028s0049</name>
</gene>
<feature type="compositionally biased region" description="Basic residues" evidence="6">
    <location>
        <begin position="653"/>
        <end position="664"/>
    </location>
</feature>
<dbReference type="Gramene" id="Mp2g01020.1">
    <property type="protein sequence ID" value="Mp2g01020.1.cds"/>
    <property type="gene ID" value="Mp2g01020"/>
</dbReference>
<reference evidence="8" key="1">
    <citation type="journal article" date="2017" name="Cell">
        <title>Insights into land plant evolution garnered from the Marchantia polymorpha genome.</title>
        <authorList>
            <person name="Bowman J.L."/>
            <person name="Kohchi T."/>
            <person name="Yamato K.T."/>
            <person name="Jenkins J."/>
            <person name="Shu S."/>
            <person name="Ishizaki K."/>
            <person name="Yamaoka S."/>
            <person name="Nishihama R."/>
            <person name="Nakamura Y."/>
            <person name="Berger F."/>
            <person name="Adam C."/>
            <person name="Aki S.S."/>
            <person name="Althoff F."/>
            <person name="Araki T."/>
            <person name="Arteaga-Vazquez M.A."/>
            <person name="Balasubrmanian S."/>
            <person name="Barry K."/>
            <person name="Bauer D."/>
            <person name="Boehm C.R."/>
            <person name="Briginshaw L."/>
            <person name="Caballero-Perez J."/>
            <person name="Catarino B."/>
            <person name="Chen F."/>
            <person name="Chiyoda S."/>
            <person name="Chovatia M."/>
            <person name="Davies K.M."/>
            <person name="Delmans M."/>
            <person name="Demura T."/>
            <person name="Dierschke T."/>
            <person name="Dolan L."/>
            <person name="Dorantes-Acosta A.E."/>
            <person name="Eklund D.M."/>
            <person name="Florent S.N."/>
            <person name="Flores-Sandoval E."/>
            <person name="Fujiyama A."/>
            <person name="Fukuzawa H."/>
            <person name="Galik B."/>
            <person name="Grimanelli D."/>
            <person name="Grimwood J."/>
            <person name="Grossniklaus U."/>
            <person name="Hamada T."/>
            <person name="Haseloff J."/>
            <person name="Hetherington A.J."/>
            <person name="Higo A."/>
            <person name="Hirakawa Y."/>
            <person name="Hundley H.N."/>
            <person name="Ikeda Y."/>
            <person name="Inoue K."/>
            <person name="Inoue S.I."/>
            <person name="Ishida S."/>
            <person name="Jia Q."/>
            <person name="Kakita M."/>
            <person name="Kanazawa T."/>
            <person name="Kawai Y."/>
            <person name="Kawashima T."/>
            <person name="Kennedy M."/>
            <person name="Kinose K."/>
            <person name="Kinoshita T."/>
            <person name="Kohara Y."/>
            <person name="Koide E."/>
            <person name="Komatsu K."/>
            <person name="Kopischke S."/>
            <person name="Kubo M."/>
            <person name="Kyozuka J."/>
            <person name="Lagercrantz U."/>
            <person name="Lin S.S."/>
            <person name="Lindquist E."/>
            <person name="Lipzen A.M."/>
            <person name="Lu C.W."/>
            <person name="De Luna E."/>
            <person name="Martienssen R.A."/>
            <person name="Minamino N."/>
            <person name="Mizutani M."/>
            <person name="Mizutani M."/>
            <person name="Mochizuki N."/>
            <person name="Monte I."/>
            <person name="Mosher R."/>
            <person name="Nagasaki H."/>
            <person name="Nakagami H."/>
            <person name="Naramoto S."/>
            <person name="Nishitani K."/>
            <person name="Ohtani M."/>
            <person name="Okamoto T."/>
            <person name="Okumura M."/>
            <person name="Phillips J."/>
            <person name="Pollak B."/>
            <person name="Reinders A."/>
            <person name="Rovekamp M."/>
            <person name="Sano R."/>
            <person name="Sawa S."/>
            <person name="Schmid M.W."/>
            <person name="Shirakawa M."/>
            <person name="Solano R."/>
            <person name="Spunde A."/>
            <person name="Suetsugu N."/>
            <person name="Sugano S."/>
            <person name="Sugiyama A."/>
            <person name="Sun R."/>
            <person name="Suzuki Y."/>
            <person name="Takenaka M."/>
            <person name="Takezawa D."/>
            <person name="Tomogane H."/>
            <person name="Tsuzuki M."/>
            <person name="Ueda T."/>
            <person name="Umeda M."/>
            <person name="Ward J.M."/>
            <person name="Watanabe Y."/>
            <person name="Yazaki K."/>
            <person name="Yokoyama R."/>
            <person name="Yoshitake Y."/>
            <person name="Yotsui I."/>
            <person name="Zachgo S."/>
            <person name="Schmutz J."/>
        </authorList>
    </citation>
    <scope>NUCLEOTIDE SEQUENCE [LARGE SCALE GENOMIC DNA]</scope>
    <source>
        <strain evidence="8">Tak-1</strain>
    </source>
</reference>
<keyword evidence="3" id="KW-0677">Repeat</keyword>
<dbReference type="GO" id="GO:0048188">
    <property type="term" value="C:Set1C/COMPASS complex"/>
    <property type="evidence" value="ECO:0000318"/>
    <property type="project" value="GO_Central"/>
</dbReference>
<organism evidence="7 8">
    <name type="scientific">Marchantia polymorpha</name>
    <name type="common">Common liverwort</name>
    <name type="synonym">Marchantia aquatica</name>
    <dbReference type="NCBI Taxonomy" id="3197"/>
    <lineage>
        <taxon>Eukaryota</taxon>
        <taxon>Viridiplantae</taxon>
        <taxon>Streptophyta</taxon>
        <taxon>Embryophyta</taxon>
        <taxon>Marchantiophyta</taxon>
        <taxon>Marchantiopsida</taxon>
        <taxon>Marchantiidae</taxon>
        <taxon>Marchantiales</taxon>
        <taxon>Marchantiaceae</taxon>
        <taxon>Marchantia</taxon>
    </lineage>
</organism>
<feature type="compositionally biased region" description="Basic and acidic residues" evidence="6">
    <location>
        <begin position="603"/>
        <end position="638"/>
    </location>
</feature>
<dbReference type="InterPro" id="IPR019775">
    <property type="entry name" value="WD40_repeat_CS"/>
</dbReference>
<dbReference type="Pfam" id="PF00400">
    <property type="entry name" value="WD40"/>
    <property type="match status" value="4"/>
</dbReference>
<dbReference type="InterPro" id="IPR036322">
    <property type="entry name" value="WD40_repeat_dom_sf"/>
</dbReference>
<dbReference type="InterPro" id="IPR015943">
    <property type="entry name" value="WD40/YVTN_repeat-like_dom_sf"/>
</dbReference>
<proteinExistence type="predicted"/>
<dbReference type="InterPro" id="IPR037850">
    <property type="entry name" value="RBBP5/Swd1"/>
</dbReference>
<feature type="compositionally biased region" description="Low complexity" evidence="6">
    <location>
        <begin position="550"/>
        <end position="561"/>
    </location>
</feature>
<dbReference type="PROSITE" id="PS00678">
    <property type="entry name" value="WD_REPEATS_1"/>
    <property type="match status" value="1"/>
</dbReference>
<dbReference type="SMART" id="SM00320">
    <property type="entry name" value="WD40"/>
    <property type="match status" value="4"/>
</dbReference>
<evidence type="ECO:0000256" key="5">
    <source>
        <dbReference type="PROSITE-ProRule" id="PRU00221"/>
    </source>
</evidence>
<keyword evidence="2 5" id="KW-0853">WD repeat</keyword>
<feature type="region of interest" description="Disordered" evidence="6">
    <location>
        <begin position="154"/>
        <end position="179"/>
    </location>
</feature>
<evidence type="ECO:0000256" key="4">
    <source>
        <dbReference type="ARBA" id="ARBA00023242"/>
    </source>
</evidence>
<feature type="repeat" description="WD" evidence="5">
    <location>
        <begin position="29"/>
        <end position="60"/>
    </location>
</feature>
<protein>
    <submittedName>
        <fullName evidence="7">Uncharacterized protein</fullName>
    </submittedName>
</protein>
<dbReference type="OrthoDB" id="196858at2759"/>
<dbReference type="Gene3D" id="2.130.10.10">
    <property type="entry name" value="YVTN repeat-like/Quinoprotein amine dehydrogenase"/>
    <property type="match status" value="2"/>
</dbReference>
<feature type="region of interest" description="Disordered" evidence="6">
    <location>
        <begin position="424"/>
        <end position="688"/>
    </location>
</feature>
<dbReference type="EMBL" id="KZ772700">
    <property type="protein sequence ID" value="PTQ42729.1"/>
    <property type="molecule type" value="Genomic_DNA"/>
</dbReference>
<evidence type="ECO:0000313" key="7">
    <source>
        <dbReference type="EMBL" id="PTQ42729.1"/>
    </source>
</evidence>
<evidence type="ECO:0000256" key="6">
    <source>
        <dbReference type="SAM" id="MobiDB-lite"/>
    </source>
</evidence>
<dbReference type="OMA" id="DYEDDIM"/>